<proteinExistence type="predicted"/>
<dbReference type="KEGG" id="pmaw:MACH26_40190"/>
<gene>
    <name evidence="3" type="ORF">MACH26_40190</name>
</gene>
<dbReference type="SUPFAM" id="SSF48452">
    <property type="entry name" value="TPR-like"/>
    <property type="match status" value="1"/>
</dbReference>
<dbReference type="Gene3D" id="3.20.80.10">
    <property type="entry name" value="Regulatory factor, effector binding domain"/>
    <property type="match status" value="1"/>
</dbReference>
<evidence type="ECO:0000313" key="3">
    <source>
        <dbReference type="EMBL" id="BDX08498.1"/>
    </source>
</evidence>
<sequence length="585" mass="64962">MLTLLLVLLIANTTEARQYKSKLFEDSNQDLSSAESLSINQLEAQLATASDPWQIALSGQQLAHQYVLKQEFAKAAEAYQTALAANALAAPVARQLRLEYAQVLLQLKRFAQIKPLLSSVTNEAELSSQERVLLARAAVGLEQFHEVVAQLSPLLVQLASLSDDELKQLAQLSYAAKAWPMTIDFLSEYLQRHPQEPAINRQLTGLYILTEQYDAALQLWSLANSQKLFSQEQDWLLLVDLYKRQNMPDKAARILNDALQQGNILDSAEHWYQLFQLWYQARELASARGSLAQSLVRSNDVQRALLLTELYQQAEQWQASLDTLTQTCEQILEERYVGKANLLLGIAYHKLAQPEKARRAFINATLLSGEKVKAREWLAFIAAAPASREESQQLQGLCLPADTQIALPDSSSKPAVGSSSKSAVADTAENTAQQSMPLTKKRLAATRFYGTKVSTTKAELQTVIKKRTFGLIKALMRSGGSVNGNMHLLMQQMQTGNELNITIAFPFSGAPRNSGIHRIVNVPSQHAVIKQYQGPAAELEAQWTMLVMQAMQEGHQLTGQSRMIFLSDTSGSDMVDVELQLIIAE</sequence>
<keyword evidence="4" id="KW-1185">Reference proteome</keyword>
<accession>A0AA48HKH3</accession>
<dbReference type="Proteomes" id="UP001333710">
    <property type="component" value="Chromosome"/>
</dbReference>
<name>A0AA48HKH3_9ALTE</name>
<feature type="coiled-coil region" evidence="1">
    <location>
        <begin position="307"/>
        <end position="334"/>
    </location>
</feature>
<dbReference type="EMBL" id="AP027272">
    <property type="protein sequence ID" value="BDX08498.1"/>
    <property type="molecule type" value="Genomic_DNA"/>
</dbReference>
<dbReference type="Gene3D" id="1.25.40.10">
    <property type="entry name" value="Tetratricopeptide repeat domain"/>
    <property type="match status" value="1"/>
</dbReference>
<dbReference type="InterPro" id="IPR011990">
    <property type="entry name" value="TPR-like_helical_dom_sf"/>
</dbReference>
<evidence type="ECO:0000256" key="2">
    <source>
        <dbReference type="SAM" id="MobiDB-lite"/>
    </source>
</evidence>
<dbReference type="AlphaFoldDB" id="A0AA48HKH3"/>
<keyword evidence="1" id="KW-0175">Coiled coil</keyword>
<dbReference type="InterPro" id="IPR011256">
    <property type="entry name" value="Reg_factor_effector_dom_sf"/>
</dbReference>
<evidence type="ECO:0000256" key="1">
    <source>
        <dbReference type="SAM" id="Coils"/>
    </source>
</evidence>
<organism evidence="3 4">
    <name type="scientific">Planctobacterium marinum</name>
    <dbReference type="NCBI Taxonomy" id="1631968"/>
    <lineage>
        <taxon>Bacteria</taxon>
        <taxon>Pseudomonadati</taxon>
        <taxon>Pseudomonadota</taxon>
        <taxon>Gammaproteobacteria</taxon>
        <taxon>Alteromonadales</taxon>
        <taxon>Alteromonadaceae</taxon>
        <taxon>Planctobacterium</taxon>
    </lineage>
</organism>
<evidence type="ECO:0000313" key="4">
    <source>
        <dbReference type="Proteomes" id="UP001333710"/>
    </source>
</evidence>
<protein>
    <submittedName>
        <fullName evidence="3">Uncharacterized protein</fullName>
    </submittedName>
</protein>
<reference evidence="3" key="1">
    <citation type="submission" date="2023-01" db="EMBL/GenBank/DDBJ databases">
        <title>Complete genome sequence of Planctobacterium marinum strain Dej080120_11.</title>
        <authorList>
            <person name="Ueki S."/>
            <person name="Maruyama F."/>
        </authorList>
    </citation>
    <scope>NUCLEOTIDE SEQUENCE</scope>
    <source>
        <strain evidence="3">Dej080120_11</strain>
    </source>
</reference>
<feature type="compositionally biased region" description="Low complexity" evidence="2">
    <location>
        <begin position="409"/>
        <end position="426"/>
    </location>
</feature>
<feature type="region of interest" description="Disordered" evidence="2">
    <location>
        <begin position="409"/>
        <end position="434"/>
    </location>
</feature>